<protein>
    <submittedName>
        <fullName evidence="1">Uncharacterized protein</fullName>
    </submittedName>
</protein>
<accession>A0A645AFI5</accession>
<organism evidence="1">
    <name type="scientific">bioreactor metagenome</name>
    <dbReference type="NCBI Taxonomy" id="1076179"/>
    <lineage>
        <taxon>unclassified sequences</taxon>
        <taxon>metagenomes</taxon>
        <taxon>ecological metagenomes</taxon>
    </lineage>
</organism>
<comment type="caution">
    <text evidence="1">The sequence shown here is derived from an EMBL/GenBank/DDBJ whole genome shotgun (WGS) entry which is preliminary data.</text>
</comment>
<proteinExistence type="predicted"/>
<dbReference type="EMBL" id="VSSQ01013434">
    <property type="protein sequence ID" value="MPM51478.1"/>
    <property type="molecule type" value="Genomic_DNA"/>
</dbReference>
<reference evidence="1" key="1">
    <citation type="submission" date="2019-08" db="EMBL/GenBank/DDBJ databases">
        <authorList>
            <person name="Kucharzyk K."/>
            <person name="Murdoch R.W."/>
            <person name="Higgins S."/>
            <person name="Loffler F."/>
        </authorList>
    </citation>
    <scope>NUCLEOTIDE SEQUENCE</scope>
</reference>
<evidence type="ECO:0000313" key="1">
    <source>
        <dbReference type="EMBL" id="MPM51478.1"/>
    </source>
</evidence>
<dbReference type="AlphaFoldDB" id="A0A645AFI5"/>
<gene>
    <name evidence="1" type="ORF">SDC9_98227</name>
</gene>
<sequence length="99" mass="11074">MICPYCGEQVRTESGRCNHCENAIIFAQKLNSFPTLPEIDGALVGMSGIISKIDITEQIPRASTVEQQQTHKKLLQRLRGIFSKRTGDDGIKRASERQN</sequence>
<name>A0A645AFI5_9ZZZZ</name>